<reference evidence="5 6" key="1">
    <citation type="submission" date="2022-03" db="EMBL/GenBank/DDBJ databases">
        <title>Draft genome sequence of Furfurilactobacillus curtus JCM 31185.</title>
        <authorList>
            <person name="Suzuki S."/>
            <person name="Endo A."/>
            <person name="Kajikawa A."/>
        </authorList>
    </citation>
    <scope>NUCLEOTIDE SEQUENCE [LARGE SCALE GENOMIC DNA]</scope>
    <source>
        <strain evidence="5 6">JCM 31185</strain>
    </source>
</reference>
<feature type="domain" description="Solute-binding protein family 3/N-terminal" evidence="4">
    <location>
        <begin position="33"/>
        <end position="240"/>
    </location>
</feature>
<comment type="caution">
    <text evidence="5">The sequence shown here is derived from an EMBL/GenBank/DDBJ whole genome shotgun (WGS) entry which is preliminary data.</text>
</comment>
<dbReference type="PANTHER" id="PTHR30024:SF47">
    <property type="entry name" value="TAURINE-BINDING PERIPLASMIC PROTEIN"/>
    <property type="match status" value="1"/>
</dbReference>
<accession>A0ABQ5JQ08</accession>
<evidence type="ECO:0000313" key="5">
    <source>
        <dbReference type="EMBL" id="GKT05689.1"/>
    </source>
</evidence>
<comment type="subcellular location">
    <subcellularLocation>
        <location evidence="1">Periplasm</location>
    </subcellularLocation>
</comment>
<sequence>MILLLAVLLVGCGSSKKTAHSSNHQPTPVTDLKLSVGHSIDALPLYVAAQQGYFTAHHLNVTLMVQLNASERVSALQKHQVDGAVVGVPELMSANSTKAAGQIVSLTTNYVTIMTINDEVTSLADLNGGRVGVVASSTAAYATTQLLDHAGLTDTVMIQNYANEAELLAALNTGAVTAVSLPDPAASQLRRNGARSIAQTKAGQANTALVINQTMLVHHSDAMRQFMLAYNQAVRWLNSHPNSLDYQMILTKKLGYPATQVSALALPRFQTANAVSVQTIDEMHDWLAQTQPDLKLAPSAAYRSPLLAPKK</sequence>
<evidence type="ECO:0000256" key="2">
    <source>
        <dbReference type="ARBA" id="ARBA00010742"/>
    </source>
</evidence>
<proteinExistence type="inferred from homology"/>
<evidence type="ECO:0000259" key="4">
    <source>
        <dbReference type="SMART" id="SM00062"/>
    </source>
</evidence>
<evidence type="ECO:0000313" key="6">
    <source>
        <dbReference type="Proteomes" id="UP001628078"/>
    </source>
</evidence>
<comment type="similarity">
    <text evidence="2">Belongs to the bacterial solute-binding protein SsuA/TauA family.</text>
</comment>
<dbReference type="InterPro" id="IPR001638">
    <property type="entry name" value="Solute-binding_3/MltF_N"/>
</dbReference>
<dbReference type="EMBL" id="BQXO01000002">
    <property type="protein sequence ID" value="GKT05689.1"/>
    <property type="molecule type" value="Genomic_DNA"/>
</dbReference>
<keyword evidence="3" id="KW-0732">Signal</keyword>
<dbReference type="SUPFAM" id="SSF53850">
    <property type="entry name" value="Periplasmic binding protein-like II"/>
    <property type="match status" value="1"/>
</dbReference>
<name>A0ABQ5JQ08_9LACO</name>
<dbReference type="PANTHER" id="PTHR30024">
    <property type="entry name" value="ALIPHATIC SULFONATES-BINDING PROTEIN-RELATED"/>
    <property type="match status" value="1"/>
</dbReference>
<dbReference type="Pfam" id="PF09084">
    <property type="entry name" value="NMT1"/>
    <property type="match status" value="1"/>
</dbReference>
<dbReference type="Gene3D" id="3.40.190.10">
    <property type="entry name" value="Periplasmic binding protein-like II"/>
    <property type="match status" value="2"/>
</dbReference>
<evidence type="ECO:0000256" key="3">
    <source>
        <dbReference type="ARBA" id="ARBA00022729"/>
    </source>
</evidence>
<protein>
    <recommendedName>
        <fullName evidence="4">Solute-binding protein family 3/N-terminal domain-containing protein</fullName>
    </recommendedName>
</protein>
<dbReference type="InterPro" id="IPR015168">
    <property type="entry name" value="SsuA/THI5"/>
</dbReference>
<gene>
    <name evidence="5" type="ORF">JCM31185_09770</name>
</gene>
<dbReference type="SMART" id="SM00062">
    <property type="entry name" value="PBPb"/>
    <property type="match status" value="1"/>
</dbReference>
<organism evidence="5 6">
    <name type="scientific">Furfurilactobacillus curtus</name>
    <dbReference type="NCBI Taxonomy" id="1746200"/>
    <lineage>
        <taxon>Bacteria</taxon>
        <taxon>Bacillati</taxon>
        <taxon>Bacillota</taxon>
        <taxon>Bacilli</taxon>
        <taxon>Lactobacillales</taxon>
        <taxon>Lactobacillaceae</taxon>
        <taxon>Furfurilactobacillus</taxon>
    </lineage>
</organism>
<dbReference type="Proteomes" id="UP001628078">
    <property type="component" value="Unassembled WGS sequence"/>
</dbReference>
<keyword evidence="6" id="KW-1185">Reference proteome</keyword>
<evidence type="ECO:0000256" key="1">
    <source>
        <dbReference type="ARBA" id="ARBA00004418"/>
    </source>
</evidence>